<dbReference type="InterPro" id="IPR037737">
    <property type="entry name" value="Srf1"/>
</dbReference>
<evidence type="ECO:0008006" key="5">
    <source>
        <dbReference type="Google" id="ProtNLM"/>
    </source>
</evidence>
<feature type="compositionally biased region" description="Polar residues" evidence="1">
    <location>
        <begin position="7"/>
        <end position="30"/>
    </location>
</feature>
<gene>
    <name evidence="3" type="ORF">QBC35DRAFT_148532</name>
</gene>
<dbReference type="GO" id="GO:0000324">
    <property type="term" value="C:fungal-type vacuole"/>
    <property type="evidence" value="ECO:0007669"/>
    <property type="project" value="TreeGrafter"/>
</dbReference>
<feature type="transmembrane region" description="Helical" evidence="2">
    <location>
        <begin position="289"/>
        <end position="310"/>
    </location>
</feature>
<reference evidence="3" key="2">
    <citation type="submission" date="2023-05" db="EMBL/GenBank/DDBJ databases">
        <authorList>
            <consortium name="Lawrence Berkeley National Laboratory"/>
            <person name="Steindorff A."/>
            <person name="Hensen N."/>
            <person name="Bonometti L."/>
            <person name="Westerberg I."/>
            <person name="Brannstrom I.O."/>
            <person name="Guillou S."/>
            <person name="Cros-Aarteil S."/>
            <person name="Calhoun S."/>
            <person name="Haridas S."/>
            <person name="Kuo A."/>
            <person name="Mondo S."/>
            <person name="Pangilinan J."/>
            <person name="Riley R."/>
            <person name="Labutti K."/>
            <person name="Andreopoulos B."/>
            <person name="Lipzen A."/>
            <person name="Chen C."/>
            <person name="Yanf M."/>
            <person name="Daum C."/>
            <person name="Ng V."/>
            <person name="Clum A."/>
            <person name="Ohm R."/>
            <person name="Martin F."/>
            <person name="Silar P."/>
            <person name="Natvig D."/>
            <person name="Lalanne C."/>
            <person name="Gautier V."/>
            <person name="Ament-Velasquez S.L."/>
            <person name="Kruys A."/>
            <person name="Hutchinson M.I."/>
            <person name="Powell A.J."/>
            <person name="Barry K."/>
            <person name="Miller A.N."/>
            <person name="Grigoriev I.V."/>
            <person name="Debuchy R."/>
            <person name="Gladieux P."/>
            <person name="Thoren M.H."/>
            <person name="Johannesson H."/>
        </authorList>
    </citation>
    <scope>NUCLEOTIDE SEQUENCE</scope>
    <source>
        <strain evidence="3">PSN309</strain>
    </source>
</reference>
<sequence>MAASIPPRSSCNSDPRTSIRSRGSVAVSNMTHHKPRSLPPWIDSYETRYGSPNEETIRALSAPLPRAASPHHIHAENEPQRRVSKDGFVYEPTPGLTTEGQRRSSRARLRKILLRKDAAERGRKWDHLRSAEPVIVPRHNRGTPWRSYVQSSRYGHLPGEHAEIVDPEVLQKLQPSFDHPMDAPRLLESAGRRRKNKLLYQRAWRVILTHPLVPLAFRLTVLLTSIVALALSAKIFQIENNEEETNTSERTQSIVAIVVDTVAVPYIGYMTWDEYTGKPLGLRRATQKISLVLMDLFFIIFKSASTTLAFEALVYHNSLDRQVSEYSQALAAFQTVGLISWSFTFAVNVFRLVQKLGGGEDER</sequence>
<organism evidence="3 4">
    <name type="scientific">Podospora australis</name>
    <dbReference type="NCBI Taxonomy" id="1536484"/>
    <lineage>
        <taxon>Eukaryota</taxon>
        <taxon>Fungi</taxon>
        <taxon>Dikarya</taxon>
        <taxon>Ascomycota</taxon>
        <taxon>Pezizomycotina</taxon>
        <taxon>Sordariomycetes</taxon>
        <taxon>Sordariomycetidae</taxon>
        <taxon>Sordariales</taxon>
        <taxon>Podosporaceae</taxon>
        <taxon>Podospora</taxon>
    </lineage>
</organism>
<keyword evidence="2" id="KW-1133">Transmembrane helix</keyword>
<dbReference type="PANTHER" id="PTHR36819">
    <property type="entry name" value="REGULATOR OF PHOSPHOLIPASE D SRF1"/>
    <property type="match status" value="1"/>
</dbReference>
<feature type="region of interest" description="Disordered" evidence="1">
    <location>
        <begin position="1"/>
        <end position="42"/>
    </location>
</feature>
<evidence type="ECO:0000256" key="2">
    <source>
        <dbReference type="SAM" id="Phobius"/>
    </source>
</evidence>
<protein>
    <recommendedName>
        <fullName evidence="5">Regulator of phospholipase D SRF1</fullName>
    </recommendedName>
</protein>
<evidence type="ECO:0000256" key="1">
    <source>
        <dbReference type="SAM" id="MobiDB-lite"/>
    </source>
</evidence>
<accession>A0AAN6WW36</accession>
<feature type="transmembrane region" description="Helical" evidence="2">
    <location>
        <begin position="203"/>
        <end position="231"/>
    </location>
</feature>
<dbReference type="PANTHER" id="PTHR36819:SF1">
    <property type="entry name" value="REGULATOR OF PHOSPHOLIPASE D SRF1"/>
    <property type="match status" value="1"/>
</dbReference>
<keyword evidence="2" id="KW-0812">Transmembrane</keyword>
<reference evidence="3" key="1">
    <citation type="journal article" date="2023" name="Mol. Phylogenet. Evol.">
        <title>Genome-scale phylogeny and comparative genomics of the fungal order Sordariales.</title>
        <authorList>
            <person name="Hensen N."/>
            <person name="Bonometti L."/>
            <person name="Westerberg I."/>
            <person name="Brannstrom I.O."/>
            <person name="Guillou S."/>
            <person name="Cros-Aarteil S."/>
            <person name="Calhoun S."/>
            <person name="Haridas S."/>
            <person name="Kuo A."/>
            <person name="Mondo S."/>
            <person name="Pangilinan J."/>
            <person name="Riley R."/>
            <person name="LaButti K."/>
            <person name="Andreopoulos B."/>
            <person name="Lipzen A."/>
            <person name="Chen C."/>
            <person name="Yan M."/>
            <person name="Daum C."/>
            <person name="Ng V."/>
            <person name="Clum A."/>
            <person name="Steindorff A."/>
            <person name="Ohm R.A."/>
            <person name="Martin F."/>
            <person name="Silar P."/>
            <person name="Natvig D.O."/>
            <person name="Lalanne C."/>
            <person name="Gautier V."/>
            <person name="Ament-Velasquez S.L."/>
            <person name="Kruys A."/>
            <person name="Hutchinson M.I."/>
            <person name="Powell A.J."/>
            <person name="Barry K."/>
            <person name="Miller A.N."/>
            <person name="Grigoriev I.V."/>
            <person name="Debuchy R."/>
            <person name="Gladieux P."/>
            <person name="Hiltunen Thoren M."/>
            <person name="Johannesson H."/>
        </authorList>
    </citation>
    <scope>NUCLEOTIDE SEQUENCE</scope>
    <source>
        <strain evidence="3">PSN309</strain>
    </source>
</reference>
<name>A0AAN6WW36_9PEZI</name>
<feature type="transmembrane region" description="Helical" evidence="2">
    <location>
        <begin position="330"/>
        <end position="353"/>
    </location>
</feature>
<dbReference type="Proteomes" id="UP001302126">
    <property type="component" value="Unassembled WGS sequence"/>
</dbReference>
<feature type="compositionally biased region" description="Basic and acidic residues" evidence="1">
    <location>
        <begin position="73"/>
        <end position="85"/>
    </location>
</feature>
<keyword evidence="4" id="KW-1185">Reference proteome</keyword>
<feature type="region of interest" description="Disordered" evidence="1">
    <location>
        <begin position="65"/>
        <end position="105"/>
    </location>
</feature>
<evidence type="ECO:0000313" key="3">
    <source>
        <dbReference type="EMBL" id="KAK4189255.1"/>
    </source>
</evidence>
<proteinExistence type="predicted"/>
<dbReference type="GO" id="GO:0071944">
    <property type="term" value="C:cell periphery"/>
    <property type="evidence" value="ECO:0007669"/>
    <property type="project" value="TreeGrafter"/>
</dbReference>
<dbReference type="AlphaFoldDB" id="A0AAN6WW36"/>
<dbReference type="EMBL" id="MU864377">
    <property type="protein sequence ID" value="KAK4189255.1"/>
    <property type="molecule type" value="Genomic_DNA"/>
</dbReference>
<keyword evidence="2" id="KW-0472">Membrane</keyword>
<evidence type="ECO:0000313" key="4">
    <source>
        <dbReference type="Proteomes" id="UP001302126"/>
    </source>
</evidence>
<comment type="caution">
    <text evidence="3">The sequence shown here is derived from an EMBL/GenBank/DDBJ whole genome shotgun (WGS) entry which is preliminary data.</text>
</comment>